<accession>A0A9N9DWY8</accession>
<evidence type="ECO:0000313" key="2">
    <source>
        <dbReference type="EMBL" id="CAG8655679.1"/>
    </source>
</evidence>
<gene>
    <name evidence="2" type="ORF">FMOSSE_LOCUS11689</name>
</gene>
<keyword evidence="1" id="KW-0812">Transmembrane</keyword>
<dbReference type="EMBL" id="CAJVPP010004804">
    <property type="protein sequence ID" value="CAG8655679.1"/>
    <property type="molecule type" value="Genomic_DNA"/>
</dbReference>
<keyword evidence="1" id="KW-1133">Transmembrane helix</keyword>
<evidence type="ECO:0000256" key="1">
    <source>
        <dbReference type="SAM" id="Phobius"/>
    </source>
</evidence>
<comment type="caution">
    <text evidence="2">The sequence shown here is derived from an EMBL/GenBank/DDBJ whole genome shotgun (WGS) entry which is preliminary data.</text>
</comment>
<keyword evidence="1" id="KW-0472">Membrane</keyword>
<proteinExistence type="predicted"/>
<dbReference type="Proteomes" id="UP000789375">
    <property type="component" value="Unassembled WGS sequence"/>
</dbReference>
<evidence type="ECO:0000313" key="3">
    <source>
        <dbReference type="Proteomes" id="UP000789375"/>
    </source>
</evidence>
<name>A0A9N9DWY8_FUNMO</name>
<feature type="transmembrane region" description="Helical" evidence="1">
    <location>
        <begin position="88"/>
        <end position="106"/>
    </location>
</feature>
<reference evidence="2" key="1">
    <citation type="submission" date="2021-06" db="EMBL/GenBank/DDBJ databases">
        <authorList>
            <person name="Kallberg Y."/>
            <person name="Tangrot J."/>
            <person name="Rosling A."/>
        </authorList>
    </citation>
    <scope>NUCLEOTIDE SEQUENCE</scope>
    <source>
        <strain evidence="2">87-6 pot B 2015</strain>
    </source>
</reference>
<keyword evidence="3" id="KW-1185">Reference proteome</keyword>
<organism evidence="2 3">
    <name type="scientific">Funneliformis mosseae</name>
    <name type="common">Endomycorrhizal fungus</name>
    <name type="synonym">Glomus mosseae</name>
    <dbReference type="NCBI Taxonomy" id="27381"/>
    <lineage>
        <taxon>Eukaryota</taxon>
        <taxon>Fungi</taxon>
        <taxon>Fungi incertae sedis</taxon>
        <taxon>Mucoromycota</taxon>
        <taxon>Glomeromycotina</taxon>
        <taxon>Glomeromycetes</taxon>
        <taxon>Glomerales</taxon>
        <taxon>Glomeraceae</taxon>
        <taxon>Funneliformis</taxon>
    </lineage>
</organism>
<protein>
    <submittedName>
        <fullName evidence="2">338_t:CDS:1</fullName>
    </submittedName>
</protein>
<feature type="transmembrane region" description="Helical" evidence="1">
    <location>
        <begin position="118"/>
        <end position="140"/>
    </location>
</feature>
<feature type="transmembrane region" description="Helical" evidence="1">
    <location>
        <begin position="58"/>
        <end position="76"/>
    </location>
</feature>
<dbReference type="AlphaFoldDB" id="A0A9N9DWY8"/>
<sequence>MAITVISVQLSPEQQKVLDSLNPRQRRMYDAYDATPGKVRYLEGILEDRKKSEVGWELMTLSIYTITTIVVTFVNARYFNSEDSTKTFVITINSVYYGIKSIIMGIKLERDGLIYNKYNDLIIISPVIIGIVIAILLGIFVVSPTITISFVNVGLEMSKFAILLIESQKSCMKKMRVPFTSQLPKEGHDAKRLLICFTKRSKTRDPVGSELPLVGSIVDKALLHNVSNMYSFLYKIA</sequence>